<feature type="compositionally biased region" description="Basic and acidic residues" evidence="2">
    <location>
        <begin position="1073"/>
        <end position="1098"/>
    </location>
</feature>
<dbReference type="InterPro" id="IPR039893">
    <property type="entry name" value="CEP120-like"/>
</dbReference>
<accession>A0A0G4FTM8</accession>
<organism evidence="3">
    <name type="scientific">Chromera velia CCMP2878</name>
    <dbReference type="NCBI Taxonomy" id="1169474"/>
    <lineage>
        <taxon>Eukaryota</taxon>
        <taxon>Sar</taxon>
        <taxon>Alveolata</taxon>
        <taxon>Colpodellida</taxon>
        <taxon>Chromeraceae</taxon>
        <taxon>Chromera</taxon>
    </lineage>
</organism>
<keyword evidence="1" id="KW-0175">Coiled coil</keyword>
<dbReference type="GO" id="GO:0010564">
    <property type="term" value="P:regulation of cell cycle process"/>
    <property type="evidence" value="ECO:0007669"/>
    <property type="project" value="TreeGrafter"/>
</dbReference>
<name>A0A0G4FTM8_9ALVE</name>
<dbReference type="GO" id="GO:0005815">
    <property type="term" value="C:microtubule organizing center"/>
    <property type="evidence" value="ECO:0007669"/>
    <property type="project" value="TreeGrafter"/>
</dbReference>
<reference evidence="3" key="1">
    <citation type="submission" date="2014-11" db="EMBL/GenBank/DDBJ databases">
        <authorList>
            <person name="Otto D Thomas"/>
            <person name="Naeem Raeece"/>
        </authorList>
    </citation>
    <scope>NUCLEOTIDE SEQUENCE</scope>
</reference>
<protein>
    <submittedName>
        <fullName evidence="3">Uncharacterized protein</fullName>
    </submittedName>
</protein>
<feature type="region of interest" description="Disordered" evidence="2">
    <location>
        <begin position="1035"/>
        <end position="1149"/>
    </location>
</feature>
<feature type="coiled-coil region" evidence="1">
    <location>
        <begin position="735"/>
        <end position="806"/>
    </location>
</feature>
<evidence type="ECO:0000256" key="2">
    <source>
        <dbReference type="SAM" id="MobiDB-lite"/>
    </source>
</evidence>
<dbReference type="AlphaFoldDB" id="A0A0G4FTM8"/>
<feature type="region of interest" description="Disordered" evidence="2">
    <location>
        <begin position="370"/>
        <end position="481"/>
    </location>
</feature>
<feature type="coiled-coil region" evidence="1">
    <location>
        <begin position="836"/>
        <end position="940"/>
    </location>
</feature>
<sequence>MSFPFVIFEIDLSVDTGGPCRSTVALRAARGVSGLSEGREGARKFFTGKLHEWLEKTGEGSTESVVSETAESAFGGLFTGTLVELFNFLYTYGEFFFSVHCHTPVNPSIPTSSSATPTQSRALLTFPFCDVLDEHADLSGPSYSSVAELEHEGGRRMRVSIRMSELQGGTALRSNARLLPVAFKRLEEGRRETRLGAFGQGVFVLALRWASSTQDVQSGRVDASGDCLTVEWKGLRLGVGRTWEDCGCVSLPLCESWEESLALLEMSSDDWTCRAFSSPHHTVPVPPKSPLKATQQEVVLPLDLEPLLSSLSRFVETFRGDPNSSQSSALDPPMGSGVRAFLTTAAPIRSSGTAFHLEARLSCVPVSVEGDARGDHSPPRTQSIVPVAPSRSPPRRTSERVNSEGEREGGRQPSATEKERGQRGKRKDVGDTQMSHTGRPNVLRHTRSPSTGLIQRPKTASLTKGGKKEKNMEGIGQTQRLRESSLGRELESDGVPAAWLAVLSGGESGDDGIEGVGPSGFRKCRLSLDLRVLKMNVLKREGEGDSGTGLTVLPSVYIEVDLASLGHPRPLCTSPSFRLERDRETYIPNGFVSLGMDMEYGGEACEDFLSRIEAGGPIGIRVCDAVSRLPIGVCSLFPSPVLSAPEREVEAEAEEGNTARPRRCVVQTESASLPVFLPDAQEKEGGEGTGHSEADSVGVLWVSLFWERERAPPPVSRREREAASVALERWKKQEMSRFRAKLSSLEASKKEETEKAVAEAARESREGFRQKSLAVVRLESALRRKLKEVKEAAESLESQKTALARQSEDCRVAVRRAEEQAAVDARRAGEDAGRVAAREAERAEEMAGRLRALEERAVRAESEVADLKAENAVLRAGSGAYSNDVVRLRERVQEETARSESLQATVSRLRSDLSASISENGQLRRQVGEVEVELRREREKVLSLGSLSLGLPPGSPPPAGVVVSQGADALATRGRAGVTSGEHATSLLERLGEMRSVLASLEKSYGTRQTQIVSGGAAANPSDQAVAAGVSTTQTLPDKVLHPSDTAPLPPVRNQPRTVPKGTGRVSSLAEQEEGRERGDLYREGEAHSVQTDADRENIPPSFIPSRIPAPPAVGETGRAAAWSDREPAAPVDVSVRERRREGDQAAVPLPLVQEEGTLRPLYRAEVYRE</sequence>
<dbReference type="PANTHER" id="PTHR21574:SF0">
    <property type="entry name" value="CENTROSOMAL PROTEIN OF 120 KDA"/>
    <property type="match status" value="1"/>
</dbReference>
<dbReference type="EMBL" id="CDMZ01000628">
    <property type="protein sequence ID" value="CEM18296.1"/>
    <property type="molecule type" value="Genomic_DNA"/>
</dbReference>
<feature type="compositionally biased region" description="Basic and acidic residues" evidence="2">
    <location>
        <begin position="396"/>
        <end position="430"/>
    </location>
</feature>
<proteinExistence type="predicted"/>
<feature type="compositionally biased region" description="Basic and acidic residues" evidence="2">
    <location>
        <begin position="1135"/>
        <end position="1144"/>
    </location>
</feature>
<gene>
    <name evidence="3" type="ORF">Cvel_3748</name>
</gene>
<evidence type="ECO:0000313" key="3">
    <source>
        <dbReference type="EMBL" id="CEM18296.1"/>
    </source>
</evidence>
<dbReference type="PANTHER" id="PTHR21574">
    <property type="entry name" value="CENTROSOMAL PROTEIN OF 120 KDA"/>
    <property type="match status" value="1"/>
</dbReference>
<feature type="compositionally biased region" description="Polar residues" evidence="2">
    <location>
        <begin position="448"/>
        <end position="462"/>
    </location>
</feature>
<dbReference type="VEuPathDB" id="CryptoDB:Cvel_3748"/>
<evidence type="ECO:0000256" key="1">
    <source>
        <dbReference type="SAM" id="Coils"/>
    </source>
</evidence>